<dbReference type="EMBL" id="CP002525">
    <property type="protein sequence ID" value="ADX97848.1"/>
    <property type="molecule type" value="Genomic_DNA"/>
</dbReference>
<feature type="binding site" evidence="8">
    <location>
        <begin position="29"/>
        <end position="33"/>
    </location>
    <ligand>
        <name>NAD(+)</name>
        <dbReference type="ChEBI" id="CHEBI:57540"/>
    </ligand>
</feature>
<keyword evidence="4 8" id="KW-0862">Zinc</keyword>
<evidence type="ECO:0000256" key="8">
    <source>
        <dbReference type="HAMAP-Rule" id="MF_01588"/>
    </source>
</evidence>
<comment type="function">
    <text evidence="8">DNA ligase that catalyzes the formation of phosphodiester linkages between 5'-phosphoryl and 3'-hydroxyl groups in double-stranded DNA using NAD as a coenzyme and as the energy source for the reaction. It is essential for DNA replication and repair of damaged DNA.</text>
</comment>
<feature type="binding site" evidence="8">
    <location>
        <position position="130"/>
    </location>
    <ligand>
        <name>NAD(+)</name>
        <dbReference type="ChEBI" id="CHEBI:57540"/>
    </ligand>
</feature>
<feature type="active site" description="N6-AMP-lysine intermediate" evidence="8">
    <location>
        <position position="109"/>
    </location>
</feature>
<comment type="similarity">
    <text evidence="8">Belongs to the NAD-dependent DNA ligase family. LigA subfamily.</text>
</comment>
<dbReference type="InterPro" id="IPR018239">
    <property type="entry name" value="DNA_ligase_AS"/>
</dbReference>
<evidence type="ECO:0000256" key="7">
    <source>
        <dbReference type="ARBA" id="ARBA00034005"/>
    </source>
</evidence>
<keyword evidence="8" id="KW-0460">Magnesium</keyword>
<feature type="binding site" evidence="8">
    <location>
        <position position="168"/>
    </location>
    <ligand>
        <name>NAD(+)</name>
        <dbReference type="ChEBI" id="CHEBI:57540"/>
    </ligand>
</feature>
<dbReference type="InterPro" id="IPR013840">
    <property type="entry name" value="DNAligase_N"/>
</dbReference>
<feature type="binding site" evidence="8">
    <location>
        <position position="431"/>
    </location>
    <ligand>
        <name>Zn(2+)</name>
        <dbReference type="ChEBI" id="CHEBI:29105"/>
    </ligand>
</feature>
<feature type="binding site" evidence="8">
    <location>
        <position position="408"/>
    </location>
    <ligand>
        <name>Zn(2+)</name>
        <dbReference type="ChEBI" id="CHEBI:29105"/>
    </ligand>
</feature>
<evidence type="ECO:0000313" key="11">
    <source>
        <dbReference type="Proteomes" id="UP000007484"/>
    </source>
</evidence>
<dbReference type="SUPFAM" id="SSF47781">
    <property type="entry name" value="RuvA domain 2-like"/>
    <property type="match status" value="1"/>
</dbReference>
<keyword evidence="3 8" id="KW-0227">DNA damage</keyword>
<keyword evidence="6 8" id="KW-0234">DNA repair</keyword>
<evidence type="ECO:0000256" key="2">
    <source>
        <dbReference type="ARBA" id="ARBA00022705"/>
    </source>
</evidence>
<keyword evidence="1 8" id="KW-0436">Ligase</keyword>
<dbReference type="HOGENOM" id="CLU_007764_2_0_14"/>
<dbReference type="SMART" id="SM00532">
    <property type="entry name" value="LIGANc"/>
    <property type="match status" value="1"/>
</dbReference>
<dbReference type="Proteomes" id="UP000007484">
    <property type="component" value="Chromosome"/>
</dbReference>
<dbReference type="Gene3D" id="2.40.50.140">
    <property type="entry name" value="Nucleic acid-binding proteins"/>
    <property type="match status" value="1"/>
</dbReference>
<dbReference type="AlphaFoldDB" id="F0QQS8"/>
<dbReference type="PIRSF" id="PIRSF001604">
    <property type="entry name" value="LigA"/>
    <property type="match status" value="1"/>
</dbReference>
<evidence type="ECO:0000256" key="6">
    <source>
        <dbReference type="ARBA" id="ARBA00023204"/>
    </source>
</evidence>
<dbReference type="RefSeq" id="WP_013609772.1">
    <property type="nucleotide sequence ID" value="NC_015155.1"/>
</dbReference>
<evidence type="ECO:0000256" key="3">
    <source>
        <dbReference type="ARBA" id="ARBA00022763"/>
    </source>
</evidence>
<evidence type="ECO:0000313" key="10">
    <source>
        <dbReference type="EMBL" id="ADX97848.1"/>
    </source>
</evidence>
<dbReference type="InterPro" id="IPR010994">
    <property type="entry name" value="RuvA_2-like"/>
</dbReference>
<comment type="cofactor">
    <cofactor evidence="8">
        <name>Mg(2+)</name>
        <dbReference type="ChEBI" id="CHEBI:18420"/>
    </cofactor>
    <cofactor evidence="8">
        <name>Mn(2+)</name>
        <dbReference type="ChEBI" id="CHEBI:29035"/>
    </cofactor>
</comment>
<proteinExistence type="inferred from homology"/>
<protein>
    <recommendedName>
        <fullName evidence="8">DNA ligase</fullName>
        <ecNumber evidence="8">6.5.1.2</ecNumber>
    </recommendedName>
    <alternativeName>
        <fullName evidence="8">Polydeoxyribonucleotide synthase [NAD(+)]</fullName>
    </alternativeName>
</protein>
<feature type="binding site" evidence="8">
    <location>
        <position position="411"/>
    </location>
    <ligand>
        <name>Zn(2+)</name>
        <dbReference type="ChEBI" id="CHEBI:29105"/>
    </ligand>
</feature>
<feature type="binding site" evidence="8">
    <location>
        <position position="107"/>
    </location>
    <ligand>
        <name>NAD(+)</name>
        <dbReference type="ChEBI" id="CHEBI:57540"/>
    </ligand>
</feature>
<dbReference type="SUPFAM" id="SSF50249">
    <property type="entry name" value="Nucleic acid-binding proteins"/>
    <property type="match status" value="1"/>
</dbReference>
<accession>F0QQS8</accession>
<dbReference type="Pfam" id="PF01653">
    <property type="entry name" value="DNA_ligase_aden"/>
    <property type="match status" value="1"/>
</dbReference>
<dbReference type="STRING" id="768700.MSU_0306"/>
<dbReference type="Pfam" id="PF12826">
    <property type="entry name" value="HHH_2"/>
    <property type="match status" value="1"/>
</dbReference>
<evidence type="ECO:0000256" key="1">
    <source>
        <dbReference type="ARBA" id="ARBA00022598"/>
    </source>
</evidence>
<feature type="binding site" evidence="8">
    <location>
        <begin position="71"/>
        <end position="72"/>
    </location>
    <ligand>
        <name>NAD(+)</name>
        <dbReference type="ChEBI" id="CHEBI:57540"/>
    </ligand>
</feature>
<reference evidence="10 11" key="1">
    <citation type="journal article" date="2011" name="J. Bacteriol.">
        <title>Complete genome sequences of two hemotropic Mycoplasmas, Mycoplasma haemofelis strain Ohio2 and Mycoplasma suis strain Illinois.</title>
        <authorList>
            <person name="Messick J.B."/>
            <person name="Santos A.P."/>
            <person name="Guimaraes A.M."/>
        </authorList>
    </citation>
    <scope>NUCLEOTIDE SEQUENCE [LARGE SCALE GENOMIC DNA]</scope>
    <source>
        <strain evidence="10 11">Illinois</strain>
    </source>
</reference>
<keyword evidence="11" id="KW-1185">Reference proteome</keyword>
<feature type="binding site" evidence="8">
    <location>
        <position position="426"/>
    </location>
    <ligand>
        <name>Zn(2+)</name>
        <dbReference type="ChEBI" id="CHEBI:29105"/>
    </ligand>
</feature>
<dbReference type="NCBIfam" id="TIGR00575">
    <property type="entry name" value="dnlj"/>
    <property type="match status" value="1"/>
</dbReference>
<keyword evidence="8" id="KW-0479">Metal-binding</keyword>
<evidence type="ECO:0000256" key="5">
    <source>
        <dbReference type="ARBA" id="ARBA00023027"/>
    </source>
</evidence>
<sequence>MSDKKIEKLKKELQREEEKYYKGVPDLPDDVYDFKLKKLRALGGDIEQTQVGHVYSESKKFKKEHLEPMLSLNNAFNQEELCLFFDSIEKTLKQNNRPYKNNEFFVEPKIDGMSISLQYKKGELIEALSRGDGIKGEDLFEPILRINSIPKKIKLPESFPEEILVRGEIFILKSDFKKIQEESSEKRIKTFSNARNFVAGTLRLKDFEQISDKKLSFIAYRIIPVSKEQEFPVKTQEQMIRTLEELGFTTPPKEYSKTIIGNRANLDIFLDFIGQFGEVKDEIDIPNDGLVIKLNSLEDHEIIGSTAKFPKWAIAYKYPSLVKKTKLLKIELKVGRSGRITYIGKLEPIELKGSQIECVSLHNFDNIKKLDLREGSIVEVCKSGEVIPQIIFAESNSELPPYELPTECPSCSSTLVFGGGDKLQYCRNKDCWEQKISKIVYFCSQQAVNIEGLSRGIIEKLVNKGFLTNILDIYSLKEKEQEIYSSKDLKIKEKLFKKLVTSIEESKKASPQKILIGLGIDHIGGEAAKLLLKKFSSLEELFNSDLESKLNVPKVGPKSGYALENWLKDEDNKKLVEGLKNLGFNFSSGE</sequence>
<comment type="catalytic activity">
    <reaction evidence="7 8">
        <text>NAD(+) + (deoxyribonucleotide)n-3'-hydroxyl + 5'-phospho-(deoxyribonucleotide)m = (deoxyribonucleotide)n+m + AMP + beta-nicotinamide D-nucleotide.</text>
        <dbReference type="EC" id="6.5.1.2"/>
    </reaction>
</comment>
<keyword evidence="2 8" id="KW-0235">DNA replication</keyword>
<evidence type="ECO:0000259" key="9">
    <source>
        <dbReference type="SMART" id="SM00532"/>
    </source>
</evidence>
<dbReference type="Gene3D" id="3.30.470.30">
    <property type="entry name" value="DNA ligase/mRNA capping enzyme"/>
    <property type="match status" value="1"/>
</dbReference>
<dbReference type="EC" id="6.5.1.2" evidence="8"/>
<name>F0QQS8_MYCSL</name>
<dbReference type="PROSITE" id="PS01055">
    <property type="entry name" value="DNA_LIGASE_N1"/>
    <property type="match status" value="1"/>
</dbReference>
<dbReference type="HAMAP" id="MF_01588">
    <property type="entry name" value="DNA_ligase_A"/>
    <property type="match status" value="1"/>
</dbReference>
<gene>
    <name evidence="8 10" type="primary">ligA</name>
    <name evidence="10" type="ordered locus">MSU_0306</name>
</gene>
<feature type="domain" description="NAD-dependent DNA ligase N-terminal" evidence="9">
    <location>
        <begin position="1"/>
        <end position="447"/>
    </location>
</feature>
<dbReference type="Gene3D" id="1.10.150.20">
    <property type="entry name" value="5' to 3' exonuclease, C-terminal subdomain"/>
    <property type="match status" value="2"/>
</dbReference>
<evidence type="ECO:0000256" key="4">
    <source>
        <dbReference type="ARBA" id="ARBA00022833"/>
    </source>
</evidence>
<feature type="binding site" evidence="8">
    <location>
        <position position="293"/>
    </location>
    <ligand>
        <name>NAD(+)</name>
        <dbReference type="ChEBI" id="CHEBI:57540"/>
    </ligand>
</feature>
<dbReference type="InterPro" id="IPR012340">
    <property type="entry name" value="NA-bd_OB-fold"/>
</dbReference>
<organism evidence="10 11">
    <name type="scientific">Mycoplasma suis (strain Illinois)</name>
    <dbReference type="NCBI Taxonomy" id="768700"/>
    <lineage>
        <taxon>Bacteria</taxon>
        <taxon>Bacillati</taxon>
        <taxon>Mycoplasmatota</taxon>
        <taxon>Mollicutes</taxon>
        <taxon>Mycoplasmataceae</taxon>
        <taxon>Mycoplasma</taxon>
    </lineage>
</organism>
<keyword evidence="5 8" id="KW-0520">NAD</keyword>
<dbReference type="SUPFAM" id="SSF56091">
    <property type="entry name" value="DNA ligase/mRNA capping enzyme, catalytic domain"/>
    <property type="match status" value="1"/>
</dbReference>
<dbReference type="GO" id="GO:0046872">
    <property type="term" value="F:metal ion binding"/>
    <property type="evidence" value="ECO:0007669"/>
    <property type="project" value="UniProtKB-KW"/>
</dbReference>
<dbReference type="NCBIfam" id="NF005932">
    <property type="entry name" value="PRK07956.1"/>
    <property type="match status" value="1"/>
</dbReference>
<feature type="binding site" evidence="8">
    <location>
        <position position="317"/>
    </location>
    <ligand>
        <name>NAD(+)</name>
        <dbReference type="ChEBI" id="CHEBI:57540"/>
    </ligand>
</feature>
<dbReference type="InterPro" id="IPR041663">
    <property type="entry name" value="DisA/LigA_HHH"/>
</dbReference>
<dbReference type="GO" id="GO:0006260">
    <property type="term" value="P:DNA replication"/>
    <property type="evidence" value="ECO:0007669"/>
    <property type="project" value="UniProtKB-KW"/>
</dbReference>
<dbReference type="GO" id="GO:0006281">
    <property type="term" value="P:DNA repair"/>
    <property type="evidence" value="ECO:0007669"/>
    <property type="project" value="UniProtKB-KW"/>
</dbReference>
<dbReference type="KEGG" id="mss:MSU_0306"/>
<dbReference type="GO" id="GO:0003911">
    <property type="term" value="F:DNA ligase (NAD+) activity"/>
    <property type="evidence" value="ECO:0007669"/>
    <property type="project" value="UniProtKB-UniRule"/>
</dbReference>
<dbReference type="InterPro" id="IPR004150">
    <property type="entry name" value="NAD_DNA_ligase_OB"/>
</dbReference>
<dbReference type="InterPro" id="IPR013839">
    <property type="entry name" value="DNAligase_adenylation"/>
</dbReference>
<keyword evidence="8" id="KW-0464">Manganese</keyword>
<dbReference type="InterPro" id="IPR001679">
    <property type="entry name" value="DNA_ligase"/>
</dbReference>
<dbReference type="Pfam" id="PF03120">
    <property type="entry name" value="OB_DNA_ligase"/>
    <property type="match status" value="1"/>
</dbReference>